<feature type="region of interest" description="Disordered" evidence="1">
    <location>
        <begin position="1"/>
        <end position="199"/>
    </location>
</feature>
<reference evidence="2" key="1">
    <citation type="submission" date="2022-08" db="EMBL/GenBank/DDBJ databases">
        <title>Microvirga terrae sp. nov., isolated from soil.</title>
        <authorList>
            <person name="Kim K.H."/>
            <person name="Seo Y.L."/>
            <person name="Kim J.M."/>
            <person name="Lee J.K."/>
            <person name="Han D.M."/>
            <person name="Jeon C.O."/>
        </authorList>
    </citation>
    <scope>NUCLEOTIDE SEQUENCE</scope>
    <source>
        <strain evidence="2">R24</strain>
    </source>
</reference>
<evidence type="ECO:0000313" key="3">
    <source>
        <dbReference type="Proteomes" id="UP001017257"/>
    </source>
</evidence>
<evidence type="ECO:0000313" key="2">
    <source>
        <dbReference type="EMBL" id="UVF19358.1"/>
    </source>
</evidence>
<proteinExistence type="predicted"/>
<feature type="compositionally biased region" description="Low complexity" evidence="1">
    <location>
        <begin position="174"/>
        <end position="185"/>
    </location>
</feature>
<dbReference type="Proteomes" id="UP001017257">
    <property type="component" value="Chromosome"/>
</dbReference>
<protein>
    <submittedName>
        <fullName evidence="2">Uncharacterized protein</fullName>
    </submittedName>
</protein>
<dbReference type="RefSeq" id="WP_173949394.1">
    <property type="nucleotide sequence ID" value="NZ_CP102845.1"/>
</dbReference>
<keyword evidence="3" id="KW-1185">Reference proteome</keyword>
<sequence>MLPPDKGTRNLLPLLADKQDGIVQAAEDEGSPVRPASDPGLSASHSSNPTSDPAPSRIEPAHQPATSPFGTDLAPAVHDSASHAFSSPGPKGSTDGISGHARSGVEIDDNGTESGQSSVFGSSVGSPTAAPHAAAGASSGASHRMPEEAATDEGQKDPGPALESGGVHTPLPETAAGTATVPGAGLPSDPPTPAGIPIAVPDSDDIHIVQTAFVDQDADVLLNGWMGESKIRVFMDNDADMEQDADIRLDVDANNRVFLRLDQSMTIDQNTEIDLDIYEVKGVLYVDLYLKNEVDIVQDTELDLMMDGWHGKSQFVVNNHLDIRQDVDVDVDIDDELEEKFAIKVAIGVKQAIDVDQDADIDVSYADGAIGVDVDAVQTATIDQDTTLRIDFSVV</sequence>
<dbReference type="EMBL" id="CP102845">
    <property type="protein sequence ID" value="UVF19358.1"/>
    <property type="molecule type" value="Genomic_DNA"/>
</dbReference>
<feature type="compositionally biased region" description="Low complexity" evidence="1">
    <location>
        <begin position="114"/>
        <end position="143"/>
    </location>
</feature>
<feature type="compositionally biased region" description="Polar residues" evidence="1">
    <location>
        <begin position="43"/>
        <end position="53"/>
    </location>
</feature>
<gene>
    <name evidence="2" type="ORF">HPT29_023530</name>
</gene>
<evidence type="ECO:0000256" key="1">
    <source>
        <dbReference type="SAM" id="MobiDB-lite"/>
    </source>
</evidence>
<accession>A0ABY5RQT3</accession>
<organism evidence="2 3">
    <name type="scientific">Microvirga terrae</name>
    <dbReference type="NCBI Taxonomy" id="2740529"/>
    <lineage>
        <taxon>Bacteria</taxon>
        <taxon>Pseudomonadati</taxon>
        <taxon>Pseudomonadota</taxon>
        <taxon>Alphaproteobacteria</taxon>
        <taxon>Hyphomicrobiales</taxon>
        <taxon>Methylobacteriaceae</taxon>
        <taxon>Microvirga</taxon>
    </lineage>
</organism>
<name>A0ABY5RQT3_9HYPH</name>